<evidence type="ECO:0008006" key="3">
    <source>
        <dbReference type="Google" id="ProtNLM"/>
    </source>
</evidence>
<dbReference type="HOGENOM" id="CLU_024672_1_0_1"/>
<evidence type="ECO:0000313" key="2">
    <source>
        <dbReference type="Proteomes" id="UP000030672"/>
    </source>
</evidence>
<dbReference type="AlphaFoldDB" id="A0A074VLR1"/>
<accession>A0A074VLR1</accession>
<keyword evidence="2" id="KW-1185">Reference proteome</keyword>
<protein>
    <recommendedName>
        <fullName evidence="3">F-box domain-containing protein</fullName>
    </recommendedName>
</protein>
<evidence type="ECO:0000313" key="1">
    <source>
        <dbReference type="EMBL" id="KEQ61483.1"/>
    </source>
</evidence>
<name>A0A074VLR1_AURM1</name>
<dbReference type="GeneID" id="63918306"/>
<organism evidence="1 2">
    <name type="scientific">Aureobasidium melanogenum (strain CBS 110374)</name>
    <name type="common">Aureobasidium pullulans var. melanogenum</name>
    <dbReference type="NCBI Taxonomy" id="1043003"/>
    <lineage>
        <taxon>Eukaryota</taxon>
        <taxon>Fungi</taxon>
        <taxon>Dikarya</taxon>
        <taxon>Ascomycota</taxon>
        <taxon>Pezizomycotina</taxon>
        <taxon>Dothideomycetes</taxon>
        <taxon>Dothideomycetidae</taxon>
        <taxon>Dothideales</taxon>
        <taxon>Saccotheciaceae</taxon>
        <taxon>Aureobasidium</taxon>
    </lineage>
</organism>
<reference evidence="1 2" key="1">
    <citation type="journal article" date="2014" name="BMC Genomics">
        <title>Genome sequencing of four Aureobasidium pullulans varieties: biotechnological potential, stress tolerance, and description of new species.</title>
        <authorList>
            <person name="Gostin Ar C."/>
            <person name="Ohm R.A."/>
            <person name="Kogej T."/>
            <person name="Sonjak S."/>
            <person name="Turk M."/>
            <person name="Zajc J."/>
            <person name="Zalar P."/>
            <person name="Grube M."/>
            <person name="Sun H."/>
            <person name="Han J."/>
            <person name="Sharma A."/>
            <person name="Chiniquy J."/>
            <person name="Ngan C.Y."/>
            <person name="Lipzen A."/>
            <person name="Barry K."/>
            <person name="Grigoriev I.V."/>
            <person name="Gunde-Cimerman N."/>
        </authorList>
    </citation>
    <scope>NUCLEOTIDE SEQUENCE [LARGE SCALE GENOMIC DNA]</scope>
    <source>
        <strain evidence="1 2">CBS 110374</strain>
    </source>
</reference>
<gene>
    <name evidence="1" type="ORF">M437DRAFT_67420</name>
</gene>
<proteinExistence type="predicted"/>
<sequence>MSLSAVERLPPEICLQICELLRDTHTPSIYSFSQTSSTIRKTANMVIFQKVMLPIHNHDSVEKDVQSLLDTLGPITALDHIRKLRLCHAWNYPGADQKARRGSASWPRSDMAPAEVVWTYDHAWTSMSNMLRRCPALSDLLWEIRHQIPPCVLDTIHRYHPGSRLHMRAFCARSLLESEIDKHELAIVTSPCLHSIWFTYMEPDEEAYASRSQRVVQQVLARLAPKVEEVRFRRTMMPHRGSLPHPETELPMERGAINPSTSLRRLEINAMASLDREELKSWHTHVDFSRLHTLVLNTLIGLDALVWLIDCDFASLKVLKLQWNDRNSHESSQKKSTATLFIVDLLPLSELAIGWRFRDMNPIYQRHGASLRTLRLPNRSARETRDAVFVLQDIRDQCPLLAELEFTFPRDQGSITEVAVYKTFATFPALQRLILGLRFKNYIMEDGRLAHYDEFDRRRFSQDMIHGPRYGDVRRALIDRAIDEHFARTVYRLASRANCFLSQLDLRIDSSIIGYPYVFRNIRTPESQLSVVFEYICRSWTVEPGVRDDYPNEVVTREVDTSWEDEPAPEELGPRTKKVFRRIWPGNEDGSSDWRTDWHSFLEYDDGTDEPESPHVSQA</sequence>
<dbReference type="STRING" id="1043003.A0A074VLR1"/>
<dbReference type="RefSeq" id="XP_040878506.1">
    <property type="nucleotide sequence ID" value="XM_041024933.1"/>
</dbReference>
<dbReference type="Proteomes" id="UP000030672">
    <property type="component" value="Unassembled WGS sequence"/>
</dbReference>
<dbReference type="EMBL" id="KL584838">
    <property type="protein sequence ID" value="KEQ61483.1"/>
    <property type="molecule type" value="Genomic_DNA"/>
</dbReference>